<dbReference type="Proteomes" id="UP000245464">
    <property type="component" value="Chromosome 1"/>
</dbReference>
<gene>
    <name evidence="1" type="ORF">PtrM4_026290</name>
</gene>
<reference evidence="1 2" key="1">
    <citation type="journal article" date="2018" name="BMC Genomics">
        <title>Comparative genomics of the wheat fungal pathogen Pyrenophora tritici-repentis reveals chromosomal variations and genome plasticity.</title>
        <authorList>
            <person name="Moolhuijzen P."/>
            <person name="See P.T."/>
            <person name="Hane J.K."/>
            <person name="Shi G."/>
            <person name="Liu Z."/>
            <person name="Oliver R.P."/>
            <person name="Moffat C.S."/>
        </authorList>
    </citation>
    <scope>NUCLEOTIDE SEQUENCE [LARGE SCALE GENOMIC DNA]</scope>
    <source>
        <strain evidence="1">M4</strain>
    </source>
</reference>
<dbReference type="AlphaFoldDB" id="A0A834S9N8"/>
<sequence>MQFPTLTSGSLAALILLAPNAVNAASKIGGDGRGCCSHVGAQGPPGAPLNWCENVSTLYAPRSWHMYCVSPLPWPPLIKGLQS</sequence>
<dbReference type="EMBL" id="NQIK02000001">
    <property type="protein sequence ID" value="KAF7578389.1"/>
    <property type="molecule type" value="Genomic_DNA"/>
</dbReference>
<protein>
    <submittedName>
        <fullName evidence="1">Uncharacterized protein</fullName>
    </submittedName>
</protein>
<organism evidence="1 2">
    <name type="scientific">Pyrenophora tritici-repentis</name>
    <dbReference type="NCBI Taxonomy" id="45151"/>
    <lineage>
        <taxon>Eukaryota</taxon>
        <taxon>Fungi</taxon>
        <taxon>Dikarya</taxon>
        <taxon>Ascomycota</taxon>
        <taxon>Pezizomycotina</taxon>
        <taxon>Dothideomycetes</taxon>
        <taxon>Pleosporomycetidae</taxon>
        <taxon>Pleosporales</taxon>
        <taxon>Pleosporineae</taxon>
        <taxon>Pleosporaceae</taxon>
        <taxon>Pyrenophora</taxon>
    </lineage>
</organism>
<comment type="caution">
    <text evidence="1">The sequence shown here is derived from an EMBL/GenBank/DDBJ whole genome shotgun (WGS) entry which is preliminary data.</text>
</comment>
<accession>A0A834S9N8</accession>
<dbReference type="KEGG" id="ptrr:90954342"/>
<evidence type="ECO:0000313" key="1">
    <source>
        <dbReference type="EMBL" id="KAF7578389.1"/>
    </source>
</evidence>
<dbReference type="GeneID" id="90954342"/>
<dbReference type="RefSeq" id="XP_065965900.1">
    <property type="nucleotide sequence ID" value="XM_066103698.1"/>
</dbReference>
<name>A0A834S9N8_9PLEO</name>
<evidence type="ECO:0000313" key="2">
    <source>
        <dbReference type="Proteomes" id="UP000245464"/>
    </source>
</evidence>
<proteinExistence type="predicted"/>